<sequence length="125" mass="14292">MRSQLVKSKARRPKRRRQGLKSWPITFSPFARALALARMPKRHSQNPTSSVNIPRHSHSSDDESLDVRPLTLTSSNSTFTHNAHSICSTPRELSKQIFPSSTPSLKIFTESCFKRRSRMGFALWI</sequence>
<organism evidence="2 3">
    <name type="scientific">Flemingia macrophylla</name>
    <dbReference type="NCBI Taxonomy" id="520843"/>
    <lineage>
        <taxon>Eukaryota</taxon>
        <taxon>Viridiplantae</taxon>
        <taxon>Streptophyta</taxon>
        <taxon>Embryophyta</taxon>
        <taxon>Tracheophyta</taxon>
        <taxon>Spermatophyta</taxon>
        <taxon>Magnoliopsida</taxon>
        <taxon>eudicotyledons</taxon>
        <taxon>Gunneridae</taxon>
        <taxon>Pentapetalae</taxon>
        <taxon>rosids</taxon>
        <taxon>fabids</taxon>
        <taxon>Fabales</taxon>
        <taxon>Fabaceae</taxon>
        <taxon>Papilionoideae</taxon>
        <taxon>50 kb inversion clade</taxon>
        <taxon>NPAAA clade</taxon>
        <taxon>indigoferoid/millettioid clade</taxon>
        <taxon>Phaseoleae</taxon>
        <taxon>Flemingia</taxon>
    </lineage>
</organism>
<feature type="compositionally biased region" description="Basic residues" evidence="1">
    <location>
        <begin position="8"/>
        <end position="19"/>
    </location>
</feature>
<evidence type="ECO:0000313" key="3">
    <source>
        <dbReference type="Proteomes" id="UP001603857"/>
    </source>
</evidence>
<feature type="region of interest" description="Disordered" evidence="1">
    <location>
        <begin position="1"/>
        <end position="23"/>
    </location>
</feature>
<protein>
    <submittedName>
        <fullName evidence="2">Uncharacterized protein</fullName>
    </submittedName>
</protein>
<dbReference type="EMBL" id="JBGMDY010000002">
    <property type="protein sequence ID" value="KAL2343369.1"/>
    <property type="molecule type" value="Genomic_DNA"/>
</dbReference>
<comment type="caution">
    <text evidence="2">The sequence shown here is derived from an EMBL/GenBank/DDBJ whole genome shotgun (WGS) entry which is preliminary data.</text>
</comment>
<dbReference type="Proteomes" id="UP001603857">
    <property type="component" value="Unassembled WGS sequence"/>
</dbReference>
<dbReference type="AlphaFoldDB" id="A0ABD1N5I5"/>
<evidence type="ECO:0000313" key="2">
    <source>
        <dbReference type="EMBL" id="KAL2343369.1"/>
    </source>
</evidence>
<name>A0ABD1N5I5_9FABA</name>
<reference evidence="2 3" key="1">
    <citation type="submission" date="2024-08" db="EMBL/GenBank/DDBJ databases">
        <title>Insights into the chromosomal genome structure of Flemingia macrophylla.</title>
        <authorList>
            <person name="Ding Y."/>
            <person name="Zhao Y."/>
            <person name="Bi W."/>
            <person name="Wu M."/>
            <person name="Zhao G."/>
            <person name="Gong Y."/>
            <person name="Li W."/>
            <person name="Zhang P."/>
        </authorList>
    </citation>
    <scope>NUCLEOTIDE SEQUENCE [LARGE SCALE GENOMIC DNA]</scope>
    <source>
        <strain evidence="2">DYQJB</strain>
        <tissue evidence="2">Leaf</tissue>
    </source>
</reference>
<proteinExistence type="predicted"/>
<accession>A0ABD1N5I5</accession>
<keyword evidence="3" id="KW-1185">Reference proteome</keyword>
<gene>
    <name evidence="2" type="ORF">Fmac_004654</name>
</gene>
<feature type="region of interest" description="Disordered" evidence="1">
    <location>
        <begin position="37"/>
        <end position="67"/>
    </location>
</feature>
<evidence type="ECO:0000256" key="1">
    <source>
        <dbReference type="SAM" id="MobiDB-lite"/>
    </source>
</evidence>